<protein>
    <submittedName>
        <fullName evidence="1">Uncharacterized protein</fullName>
    </submittedName>
</protein>
<sequence length="149" mass="16866">MSAPRSLRFAFRSLALKRPSRPTCNALLPTPHYSRGPRFYATEPSSDFINNIKHTELFHKIADKPNALKALSDLAELVKEMGIDITSSTPPSNIQMFRLATNRRFTRAVKNVMSELQNAGLDMRTESAMQELMNLTKEVKPNDDKDEKS</sequence>
<dbReference type="OrthoDB" id="10008801at2759"/>
<name>A0A4Y9ZB75_9AGAM</name>
<organism evidence="1 2">
    <name type="scientific">Dentipellis fragilis</name>
    <dbReference type="NCBI Taxonomy" id="205917"/>
    <lineage>
        <taxon>Eukaryota</taxon>
        <taxon>Fungi</taxon>
        <taxon>Dikarya</taxon>
        <taxon>Basidiomycota</taxon>
        <taxon>Agaricomycotina</taxon>
        <taxon>Agaricomycetes</taxon>
        <taxon>Russulales</taxon>
        <taxon>Hericiaceae</taxon>
        <taxon>Dentipellis</taxon>
    </lineage>
</organism>
<gene>
    <name evidence="1" type="ORF">EVG20_g893</name>
</gene>
<keyword evidence="2" id="KW-1185">Reference proteome</keyword>
<accession>A0A4Y9ZB75</accession>
<dbReference type="AlphaFoldDB" id="A0A4Y9ZB75"/>
<dbReference type="Proteomes" id="UP000298327">
    <property type="component" value="Unassembled WGS sequence"/>
</dbReference>
<reference evidence="1 2" key="1">
    <citation type="submission" date="2019-02" db="EMBL/GenBank/DDBJ databases">
        <title>Genome sequencing of the rare red list fungi Dentipellis fragilis.</title>
        <authorList>
            <person name="Buettner E."/>
            <person name="Kellner H."/>
        </authorList>
    </citation>
    <scope>NUCLEOTIDE SEQUENCE [LARGE SCALE GENOMIC DNA]</scope>
    <source>
        <strain evidence="1 2">DSM 105465</strain>
    </source>
</reference>
<proteinExistence type="predicted"/>
<evidence type="ECO:0000313" key="1">
    <source>
        <dbReference type="EMBL" id="TFY72096.1"/>
    </source>
</evidence>
<dbReference type="EMBL" id="SEOQ01000025">
    <property type="protein sequence ID" value="TFY72096.1"/>
    <property type="molecule type" value="Genomic_DNA"/>
</dbReference>
<evidence type="ECO:0000313" key="2">
    <source>
        <dbReference type="Proteomes" id="UP000298327"/>
    </source>
</evidence>
<comment type="caution">
    <text evidence="1">The sequence shown here is derived from an EMBL/GenBank/DDBJ whole genome shotgun (WGS) entry which is preliminary data.</text>
</comment>